<comment type="caution">
    <text evidence="1">The sequence shown here is derived from an EMBL/GenBank/DDBJ whole genome shotgun (WGS) entry which is preliminary data.</text>
</comment>
<protein>
    <submittedName>
        <fullName evidence="1">Uncharacterized protein</fullName>
    </submittedName>
</protein>
<accession>A0A845QKI7</accession>
<dbReference type="EMBL" id="QXWK01000013">
    <property type="protein sequence ID" value="NBH61565.1"/>
    <property type="molecule type" value="Genomic_DNA"/>
</dbReference>
<dbReference type="AlphaFoldDB" id="A0A845QKI7"/>
<dbReference type="Proteomes" id="UP000446866">
    <property type="component" value="Unassembled WGS sequence"/>
</dbReference>
<gene>
    <name evidence="1" type="ORF">D0435_07865</name>
</gene>
<organism evidence="1 2">
    <name type="scientific">Anaerotruncus colihominis</name>
    <dbReference type="NCBI Taxonomy" id="169435"/>
    <lineage>
        <taxon>Bacteria</taxon>
        <taxon>Bacillati</taxon>
        <taxon>Bacillota</taxon>
        <taxon>Clostridia</taxon>
        <taxon>Eubacteriales</taxon>
        <taxon>Oscillospiraceae</taxon>
        <taxon>Anaerotruncus</taxon>
    </lineage>
</organism>
<evidence type="ECO:0000313" key="2">
    <source>
        <dbReference type="Proteomes" id="UP000446866"/>
    </source>
</evidence>
<evidence type="ECO:0000313" key="1">
    <source>
        <dbReference type="EMBL" id="NBH61565.1"/>
    </source>
</evidence>
<dbReference type="RefSeq" id="WP_160201848.1">
    <property type="nucleotide sequence ID" value="NZ_QXWK01000013.1"/>
</dbReference>
<reference evidence="1 2" key="1">
    <citation type="submission" date="2018-08" db="EMBL/GenBank/DDBJ databases">
        <title>Murine metabolic-syndrome-specific gut microbial biobank.</title>
        <authorList>
            <person name="Liu C."/>
        </authorList>
    </citation>
    <scope>NUCLEOTIDE SEQUENCE [LARGE SCALE GENOMIC DNA]</scope>
    <source>
        <strain evidence="1 2">28</strain>
    </source>
</reference>
<keyword evidence="2" id="KW-1185">Reference proteome</keyword>
<sequence length="604" mass="67186">MYQTSEAYNVQIRDPVRNPCYIRVRFGIQDPEANKNAVISNSGELHYSSVPTLDGQSDAKRRYGTLEPGFWLLDGTIDAAPNIGPYSLQGYVGTDISKEDCTYEKEPEMYITFANGYYAFRGIAVYFDEAEHEHPISIKITAERDGKQVFDRIFPVMGEVFSYEGNLPPGDEYLNKITLQILNSGIPCRRVRIGSIVLGVIKTLTCRNITEAKWSRKNDLMNTSIAKNEFSFTFLDADGEYNPDNPEGIWRFLEDGQEVTFEYGIELDDGSIEWVKGGTNYTNGEPAISSSAALSKASFTAISRLQTLTDIYREGNYNPDGVTLYDLADGILQWAGLVDDNGNKEYRISEKLKSYVTTAPLPVGEAKDCLQLIANAGMCVVDVDRDGKIFIEEVSAEMMDFIYDKSVVLEAPPTTKKYPLLKDILITLFQYTVQTEETELISMDIVEAEETIYELNFDDTAVDLSLSLAGGLTAGVTEFYANMCRVTLTGSGTVTVMGKAVESGSATVRFAYDTIGEECPVSNPLITSMTHAREYVAWVASVIMRRAEYTFKDRGFPEIDTTDNVTVNTLFTDNIKATVTENEMSYNGAFSGSSKLLVLNEVER</sequence>
<proteinExistence type="predicted"/>
<name>A0A845QKI7_9FIRM</name>